<proteinExistence type="predicted"/>
<protein>
    <submittedName>
        <fullName evidence="2">Uncharacterized protein</fullName>
    </submittedName>
</protein>
<accession>A0ABZ1CXM8</accession>
<reference evidence="2 3" key="1">
    <citation type="submission" date="2024-01" db="EMBL/GenBank/DDBJ databases">
        <title>Comparative genomics of Cryptococcus and Kwoniella reveals pathogenesis evolution and contrasting modes of karyotype evolution via chromosome fusion or intercentromeric recombination.</title>
        <authorList>
            <person name="Coelho M.A."/>
            <person name="David-Palma M."/>
            <person name="Shea T."/>
            <person name="Bowers K."/>
            <person name="McGinley-Smith S."/>
            <person name="Mohammad A.W."/>
            <person name="Gnirke A."/>
            <person name="Yurkov A.M."/>
            <person name="Nowrousian M."/>
            <person name="Sun S."/>
            <person name="Cuomo C.A."/>
            <person name="Heitman J."/>
        </authorList>
    </citation>
    <scope>NUCLEOTIDE SEQUENCE [LARGE SCALE GENOMIC DNA]</scope>
    <source>
        <strain evidence="2">CBS 11374</strain>
    </source>
</reference>
<dbReference type="RefSeq" id="XP_062791242.1">
    <property type="nucleotide sequence ID" value="XM_062935191.1"/>
</dbReference>
<dbReference type="InterPro" id="IPR027921">
    <property type="entry name" value="NOPCHAP1"/>
</dbReference>
<evidence type="ECO:0000313" key="2">
    <source>
        <dbReference type="EMBL" id="WRT66502.1"/>
    </source>
</evidence>
<feature type="region of interest" description="Disordered" evidence="1">
    <location>
        <begin position="1"/>
        <end position="57"/>
    </location>
</feature>
<gene>
    <name evidence="2" type="ORF">IL334_003461</name>
</gene>
<dbReference type="PANTHER" id="PTHR28674">
    <property type="entry name" value="SIMILAR TO DNA SEGMENT, CHR 10, WAYNE STATE UNIVERSITY 102,-EXPRESSED"/>
    <property type="match status" value="1"/>
</dbReference>
<feature type="compositionally biased region" description="Polar residues" evidence="1">
    <location>
        <begin position="28"/>
        <end position="45"/>
    </location>
</feature>
<feature type="region of interest" description="Disordered" evidence="1">
    <location>
        <begin position="112"/>
        <end position="164"/>
    </location>
</feature>
<evidence type="ECO:0000313" key="3">
    <source>
        <dbReference type="Proteomes" id="UP001329825"/>
    </source>
</evidence>
<dbReference type="PANTHER" id="PTHR28674:SF1">
    <property type="entry name" value="NOP PROTEIN CHAPERONE 1"/>
    <property type="match status" value="1"/>
</dbReference>
<evidence type="ECO:0000256" key="1">
    <source>
        <dbReference type="SAM" id="MobiDB-lite"/>
    </source>
</evidence>
<dbReference type="Pfam" id="PF15370">
    <property type="entry name" value="NOPCHAP1"/>
    <property type="match status" value="1"/>
</dbReference>
<sequence>MSNQNIEREKLDIESSQARETRLGKLLSSITSPSAESPNTTQLASPPNPIPMKPSAVPESDVLARARAFLPMIQASNQELLARAAEDPDSVDIEKINGDHAIAMDLGLGVFDAPKGSKSDLGPMVNTQLPVGHSEDDDDQGTGESSESSSSSESESDSAEEETI</sequence>
<feature type="compositionally biased region" description="Low complexity" evidence="1">
    <location>
        <begin position="142"/>
        <end position="153"/>
    </location>
</feature>
<name>A0ABZ1CXM8_9TREE</name>
<dbReference type="GeneID" id="87955592"/>
<keyword evidence="3" id="KW-1185">Reference proteome</keyword>
<feature type="compositionally biased region" description="Acidic residues" evidence="1">
    <location>
        <begin position="154"/>
        <end position="164"/>
    </location>
</feature>
<feature type="compositionally biased region" description="Basic and acidic residues" evidence="1">
    <location>
        <begin position="1"/>
        <end position="23"/>
    </location>
</feature>
<dbReference type="Proteomes" id="UP001329825">
    <property type="component" value="Chromosome 4"/>
</dbReference>
<organism evidence="2 3">
    <name type="scientific">Kwoniella shivajii</name>
    <dbReference type="NCBI Taxonomy" id="564305"/>
    <lineage>
        <taxon>Eukaryota</taxon>
        <taxon>Fungi</taxon>
        <taxon>Dikarya</taxon>
        <taxon>Basidiomycota</taxon>
        <taxon>Agaricomycotina</taxon>
        <taxon>Tremellomycetes</taxon>
        <taxon>Tremellales</taxon>
        <taxon>Cryptococcaceae</taxon>
        <taxon>Kwoniella</taxon>
    </lineage>
</organism>
<dbReference type="EMBL" id="CP141884">
    <property type="protein sequence ID" value="WRT66502.1"/>
    <property type="molecule type" value="Genomic_DNA"/>
</dbReference>